<dbReference type="PROSITE" id="PS50158">
    <property type="entry name" value="ZF_CCHC"/>
    <property type="match status" value="2"/>
</dbReference>
<dbReference type="InterPro" id="IPR045071">
    <property type="entry name" value="BBP-like"/>
</dbReference>
<keyword evidence="12 16" id="KW-0539">Nucleus</keyword>
<dbReference type="GO" id="GO:0000243">
    <property type="term" value="C:commitment complex"/>
    <property type="evidence" value="ECO:0007669"/>
    <property type="project" value="UniProtKB-ARBA"/>
</dbReference>
<evidence type="ECO:0000256" key="8">
    <source>
        <dbReference type="ARBA" id="ARBA00022771"/>
    </source>
</evidence>
<feature type="region of interest" description="Disordered" evidence="18">
    <location>
        <begin position="80"/>
        <end position="100"/>
    </location>
</feature>
<dbReference type="GO" id="GO:0005829">
    <property type="term" value="C:cytosol"/>
    <property type="evidence" value="ECO:0007669"/>
    <property type="project" value="UniProtKB-ARBA"/>
</dbReference>
<feature type="compositionally biased region" description="Basic and acidic residues" evidence="18">
    <location>
        <begin position="407"/>
        <end position="419"/>
    </location>
</feature>
<keyword evidence="11 16" id="KW-0508">mRNA splicing</keyword>
<feature type="domain" description="CCHC-type" evidence="19">
    <location>
        <begin position="269"/>
        <end position="284"/>
    </location>
</feature>
<dbReference type="GO" id="GO:0008270">
    <property type="term" value="F:zinc ion binding"/>
    <property type="evidence" value="ECO:0007669"/>
    <property type="project" value="UniProtKB-UniRule"/>
</dbReference>
<evidence type="ECO:0000256" key="1">
    <source>
        <dbReference type="ARBA" id="ARBA00004123"/>
    </source>
</evidence>
<evidence type="ECO:0000256" key="18">
    <source>
        <dbReference type="SAM" id="MobiDB-lite"/>
    </source>
</evidence>
<protein>
    <recommendedName>
        <fullName evidence="3 16">Branchpoint-bridging protein</fullName>
    </recommendedName>
</protein>
<keyword evidence="5 16" id="KW-0479">Metal-binding</keyword>
<organism evidence="20 21">
    <name type="scientific">Penicillium frequentans</name>
    <dbReference type="NCBI Taxonomy" id="3151616"/>
    <lineage>
        <taxon>Eukaryota</taxon>
        <taxon>Fungi</taxon>
        <taxon>Dikarya</taxon>
        <taxon>Ascomycota</taxon>
        <taxon>Pezizomycotina</taxon>
        <taxon>Eurotiomycetes</taxon>
        <taxon>Eurotiomycetidae</taxon>
        <taxon>Eurotiales</taxon>
        <taxon>Aspergillaceae</taxon>
        <taxon>Penicillium</taxon>
    </lineage>
</organism>
<dbReference type="SMART" id="SM00343">
    <property type="entry name" value="ZnF_C2HC"/>
    <property type="match status" value="2"/>
</dbReference>
<dbReference type="InterPro" id="IPR036612">
    <property type="entry name" value="KH_dom_type_1_sf"/>
</dbReference>
<comment type="function">
    <text evidence="13 16">Necessary for the splicing of pre-mRNA. Has a role in the recognition of the branch site (5'-UACUAAC-3'), the pyrimidine tract and the 3'-splice site at the 3'-end of introns.</text>
</comment>
<proteinExistence type="inferred from homology"/>
<dbReference type="PROSITE" id="PS50084">
    <property type="entry name" value="KH_TYPE_1"/>
    <property type="match status" value="1"/>
</dbReference>
<dbReference type="Gene3D" id="3.30.1370.10">
    <property type="entry name" value="K Homology domain, type 1"/>
    <property type="match status" value="1"/>
</dbReference>
<evidence type="ECO:0000256" key="12">
    <source>
        <dbReference type="ARBA" id="ARBA00023242"/>
    </source>
</evidence>
<evidence type="ECO:0000256" key="13">
    <source>
        <dbReference type="ARBA" id="ARBA00053279"/>
    </source>
</evidence>
<dbReference type="SMART" id="SM00322">
    <property type="entry name" value="KH"/>
    <property type="match status" value="1"/>
</dbReference>
<feature type="region of interest" description="Disordered" evidence="18">
    <location>
        <begin position="305"/>
        <end position="343"/>
    </location>
</feature>
<dbReference type="Pfam" id="PF16275">
    <property type="entry name" value="SF1-HH"/>
    <property type="match status" value="1"/>
</dbReference>
<keyword evidence="8 14" id="KW-0863">Zinc-finger</keyword>
<dbReference type="InterPro" id="IPR047086">
    <property type="entry name" value="SF1-HH_sf"/>
</dbReference>
<evidence type="ECO:0000313" key="21">
    <source>
        <dbReference type="Proteomes" id="UP001220324"/>
    </source>
</evidence>
<dbReference type="EMBL" id="JAQIZZ010000005">
    <property type="protein sequence ID" value="KAJ5541500.1"/>
    <property type="molecule type" value="Genomic_DNA"/>
</dbReference>
<keyword evidence="17" id="KW-0175">Coiled coil</keyword>
<feature type="compositionally biased region" description="Basic and acidic residues" evidence="18">
    <location>
        <begin position="305"/>
        <end position="315"/>
    </location>
</feature>
<dbReference type="InterPro" id="IPR036875">
    <property type="entry name" value="Znf_CCHC_sf"/>
</dbReference>
<dbReference type="InterPro" id="IPR055256">
    <property type="entry name" value="KH_1_KHDC4/BBP-like"/>
</dbReference>
<comment type="caution">
    <text evidence="20">The sequence shown here is derived from an EMBL/GenBank/DDBJ whole genome shotgun (WGS) entry which is preliminary data.</text>
</comment>
<dbReference type="Proteomes" id="UP001220324">
    <property type="component" value="Unassembled WGS sequence"/>
</dbReference>
<feature type="region of interest" description="Disordered" evidence="18">
    <location>
        <begin position="357"/>
        <end position="552"/>
    </location>
</feature>
<feature type="region of interest" description="Disordered" evidence="18">
    <location>
        <begin position="1"/>
        <end position="41"/>
    </location>
</feature>
<evidence type="ECO:0000256" key="4">
    <source>
        <dbReference type="ARBA" id="ARBA00022664"/>
    </source>
</evidence>
<keyword evidence="9 16" id="KW-0862">Zinc</keyword>
<evidence type="ECO:0000256" key="17">
    <source>
        <dbReference type="SAM" id="Coils"/>
    </source>
</evidence>
<keyword evidence="21" id="KW-1185">Reference proteome</keyword>
<feature type="compositionally biased region" description="Gly residues" evidence="18">
    <location>
        <begin position="321"/>
        <end position="335"/>
    </location>
</feature>
<feature type="coiled-coil region" evidence="17">
    <location>
        <begin position="215"/>
        <end position="267"/>
    </location>
</feature>
<dbReference type="Pfam" id="PF22675">
    <property type="entry name" value="KH-I_KHDC4-BBP"/>
    <property type="match status" value="1"/>
</dbReference>
<dbReference type="GO" id="GO:0000398">
    <property type="term" value="P:mRNA splicing, via spliceosome"/>
    <property type="evidence" value="ECO:0007669"/>
    <property type="project" value="UniProtKB-UniRule"/>
</dbReference>
<name>A0AAD6GGT6_9EURO</name>
<evidence type="ECO:0000256" key="16">
    <source>
        <dbReference type="RuleBase" id="RU367126"/>
    </source>
</evidence>
<evidence type="ECO:0000256" key="5">
    <source>
        <dbReference type="ARBA" id="ARBA00022723"/>
    </source>
</evidence>
<dbReference type="InterPro" id="IPR001878">
    <property type="entry name" value="Znf_CCHC"/>
</dbReference>
<dbReference type="AlphaFoldDB" id="A0AAD6GGT6"/>
<evidence type="ECO:0000256" key="2">
    <source>
        <dbReference type="ARBA" id="ARBA00010382"/>
    </source>
</evidence>
<comment type="subcellular location">
    <subcellularLocation>
        <location evidence="1 16">Nucleus</location>
    </subcellularLocation>
</comment>
<gene>
    <name evidence="20" type="ORF">N7494_006576</name>
</gene>
<dbReference type="FunFam" id="3.30.1370.10:FF:000024">
    <property type="entry name" value="Branchpoint-bridging protein-like protein"/>
    <property type="match status" value="1"/>
</dbReference>
<keyword evidence="4 16" id="KW-0507">mRNA processing</keyword>
<feature type="compositionally biased region" description="Pro residues" evidence="18">
    <location>
        <begin position="524"/>
        <end position="552"/>
    </location>
</feature>
<accession>A0AAD6GGT6</accession>
<dbReference type="FunFam" id="4.10.60.10:FF:000030">
    <property type="entry name" value="Branchpoint-bridging protein"/>
    <property type="match status" value="1"/>
</dbReference>
<feature type="compositionally biased region" description="Gly residues" evidence="18">
    <location>
        <begin position="433"/>
        <end position="455"/>
    </location>
</feature>
<dbReference type="InterPro" id="IPR032570">
    <property type="entry name" value="SF1-HH"/>
</dbReference>
<evidence type="ECO:0000256" key="6">
    <source>
        <dbReference type="ARBA" id="ARBA00022728"/>
    </source>
</evidence>
<keyword evidence="7" id="KW-0677">Repeat</keyword>
<dbReference type="SUPFAM" id="SSF57756">
    <property type="entry name" value="Retrovirus zinc finger-like domains"/>
    <property type="match status" value="1"/>
</dbReference>
<dbReference type="PANTHER" id="PTHR11208">
    <property type="entry name" value="RNA-BINDING PROTEIN RELATED"/>
    <property type="match status" value="1"/>
</dbReference>
<evidence type="ECO:0000256" key="7">
    <source>
        <dbReference type="ARBA" id="ARBA00022737"/>
    </source>
</evidence>
<evidence type="ECO:0000259" key="19">
    <source>
        <dbReference type="PROSITE" id="PS50158"/>
    </source>
</evidence>
<dbReference type="GO" id="GO:0003729">
    <property type="term" value="F:mRNA binding"/>
    <property type="evidence" value="ECO:0007669"/>
    <property type="project" value="TreeGrafter"/>
</dbReference>
<dbReference type="GO" id="GO:0048024">
    <property type="term" value="P:regulation of mRNA splicing, via spliceosome"/>
    <property type="evidence" value="ECO:0007669"/>
    <property type="project" value="TreeGrafter"/>
</dbReference>
<evidence type="ECO:0000256" key="9">
    <source>
        <dbReference type="ARBA" id="ARBA00022833"/>
    </source>
</evidence>
<sequence>MPDGPKRGRSPVRAEAPAVDGDGVKRRKKRNRWGDQQENKAAGLMGLPTMIMANFTSEQLEAYTLHLRIEEISQKLRINDVVPGDGDRSPSPPPQYDNFGRRVNTREYRYRKRLEDERHKLVEKAMKTIPNYHPPSDYRRPTKTQEKVYVPVNDYPEINFIGLLIGPRGNTLKKMETESGAKIAIRGKGSVKEGKGRSDAAHASNQEEDLHCLIMAETEEKVNKAKKLIHNVIETAASIPEGQNELKRNQLRELAALNGTLRDDENQACQNCGQIGHRKYDCPEQRNFTANIICRVCGNAGHMARDCPDRQRGSDWRNNGGFPGARGPGAPGAPGGPRAIGTGDAVDREMEQLMNELSGGAPGEYPPRRIEAGPDQGAYPPADDRDANPWQQRGPPPPPSDVAPWQQRREPRPRDDYGSRDNGPAPWQKRGGDSGGYGGGGYESRGGYGGHGGHSNAGYAAPGTAPGAAPGAAPWQQQAAPGGQPAYGYGGYGYAAPGMAAAPPPPGMAPWSYGAAAPGAPGAGSPPPPPPPVDGPPPPPPSDQPPPPPPPA</sequence>
<evidence type="ECO:0000256" key="3">
    <source>
        <dbReference type="ARBA" id="ARBA00017984"/>
    </source>
</evidence>
<feature type="compositionally biased region" description="Low complexity" evidence="18">
    <location>
        <begin position="456"/>
        <end position="487"/>
    </location>
</feature>
<feature type="domain" description="CCHC-type" evidence="19">
    <location>
        <begin position="294"/>
        <end position="309"/>
    </location>
</feature>
<dbReference type="CDD" id="cd02395">
    <property type="entry name" value="KH-I_BBP"/>
    <property type="match status" value="1"/>
</dbReference>
<dbReference type="InterPro" id="IPR004087">
    <property type="entry name" value="KH_dom"/>
</dbReference>
<evidence type="ECO:0000256" key="15">
    <source>
        <dbReference type="PROSITE-ProRule" id="PRU00117"/>
    </source>
</evidence>
<comment type="similarity">
    <text evidence="2 16">Belongs to the BBP/SF1 family.</text>
</comment>
<reference evidence="20 21" key="1">
    <citation type="journal article" date="2023" name="IMA Fungus">
        <title>Comparative genomic study of the Penicillium genus elucidates a diverse pangenome and 15 lateral gene transfer events.</title>
        <authorList>
            <person name="Petersen C."/>
            <person name="Sorensen T."/>
            <person name="Nielsen M.R."/>
            <person name="Sondergaard T.E."/>
            <person name="Sorensen J.L."/>
            <person name="Fitzpatrick D.A."/>
            <person name="Frisvad J.C."/>
            <person name="Nielsen K.L."/>
        </authorList>
    </citation>
    <scope>NUCLEOTIDE SEQUENCE [LARGE SCALE GENOMIC DNA]</scope>
    <source>
        <strain evidence="20 21">IBT 35679</strain>
    </source>
</reference>
<dbReference type="Pfam" id="PF00098">
    <property type="entry name" value="zf-CCHC"/>
    <property type="match status" value="2"/>
</dbReference>
<dbReference type="PANTHER" id="PTHR11208:SF45">
    <property type="entry name" value="SPLICING FACTOR 1"/>
    <property type="match status" value="1"/>
</dbReference>
<keyword evidence="6 16" id="KW-0747">Spliceosome</keyword>
<keyword evidence="10 15" id="KW-0694">RNA-binding</keyword>
<evidence type="ECO:0000313" key="20">
    <source>
        <dbReference type="EMBL" id="KAJ5541500.1"/>
    </source>
</evidence>
<dbReference type="SUPFAM" id="SSF54791">
    <property type="entry name" value="Eukaryotic type KH-domain (KH-domain type I)"/>
    <property type="match status" value="1"/>
</dbReference>
<dbReference type="Gene3D" id="4.10.60.10">
    <property type="entry name" value="Zinc finger, CCHC-type"/>
    <property type="match status" value="1"/>
</dbReference>
<dbReference type="Gene3D" id="6.10.140.1790">
    <property type="match status" value="1"/>
</dbReference>
<evidence type="ECO:0000256" key="10">
    <source>
        <dbReference type="ARBA" id="ARBA00022884"/>
    </source>
</evidence>
<evidence type="ECO:0000256" key="14">
    <source>
        <dbReference type="PROSITE-ProRule" id="PRU00047"/>
    </source>
</evidence>
<evidence type="ECO:0000256" key="11">
    <source>
        <dbReference type="ARBA" id="ARBA00023187"/>
    </source>
</evidence>
<dbReference type="GO" id="GO:0045131">
    <property type="term" value="F:pre-mRNA branch point binding"/>
    <property type="evidence" value="ECO:0007669"/>
    <property type="project" value="UniProtKB-UniRule"/>
</dbReference>